<evidence type="ECO:0000313" key="3">
    <source>
        <dbReference type="EMBL" id="RFN54737.1"/>
    </source>
</evidence>
<feature type="domain" description="CHAT" evidence="2">
    <location>
        <begin position="874"/>
        <end position="1188"/>
    </location>
</feature>
<name>A0A395N4C4_9HYPO</name>
<feature type="compositionally biased region" description="Polar residues" evidence="1">
    <location>
        <begin position="98"/>
        <end position="119"/>
    </location>
</feature>
<evidence type="ECO:0000259" key="2">
    <source>
        <dbReference type="Pfam" id="PF12770"/>
    </source>
</evidence>
<dbReference type="Pfam" id="PF12770">
    <property type="entry name" value="CHAT"/>
    <property type="match status" value="1"/>
</dbReference>
<dbReference type="AlphaFoldDB" id="A0A395N4C4"/>
<dbReference type="SUPFAM" id="SSF81901">
    <property type="entry name" value="HCP-like"/>
    <property type="match status" value="1"/>
</dbReference>
<gene>
    <name evidence="3" type="ORF">FIE12Z_971</name>
</gene>
<dbReference type="InterPro" id="IPR024983">
    <property type="entry name" value="CHAT_dom"/>
</dbReference>
<accession>A0A395N4C4</accession>
<proteinExistence type="predicted"/>
<sequence>MPNDNANLLNVFQVEDDLASYLHELDAEELSSFISLREDTSDEGLNKAATYAYFLLFEKTGSTDYLRKGIAVVEEWLDNAEEGYPSRVRQVLRTQLNKANGMESTPNASNNAFRKSQNRPPHDLDSAISDLERQWHSLPDIIQGQRLSLLGTYLDNRYQVTDWLEDLDNAIRYTEMAACLPCDNSTLVLRLTNLGAYYGDRYKRAGSTKDIDRALELIRKAIELQPDDVLQLARSFTGLAAFLGMEFERFGNEEVLNEAVQASEMAVAMTPDRHPELHGRLNDLSNRLSERFNQSSSEEDLFRAIKLLEQAMDWKDVLSNHDIAVYSNNLSLRLYERFRSNFSIDDLNRAVELGEKAVALGLSEQDPDVLKYLNTVAMVRYERFAQVGDLQDLDGAIEQAAMAVRRTPRNHPEIVVRIMNWGCWLRCRGERTGSLDDVTRAIDVMKPVFESLPSDHLFRVALLNELSNSHSIRHTRTSNIADLELGLRYAKEAFEFRPRDHHRWAGILNNYANLLGRYAAIIGSADYLAKAIENMSLAIKDTPTTHQDLSSRLCNLGDLYGQQFRNTGSKQDIHDSITATEKALDHLPREHTSRAKYLVNLGTRLTERYNLLGRQDDQRRALSLYEEGSDIGTAAPSDRVILARRAGTIHASCLSWNKASIVFEKAVDLLPSVSLRSLKHTDKQDMLGQCFGLASDAAAASLNAGNSPYHALQLLERGRGVIAGILMDMRGDPADLQREHPDLAEKLITLRDQLASQADASDSFTSIDHVASWDDEIRKRRVADQDLNELIQTIRAKPGFKDFLLLPSETELLEAAKPGPIVIINTSRYRCDAFLIESQKLRVLNLPELKEEDIEEQVKSLRSLRSSTHAGMKAHLNWLWDTITGPCLDALGYKTVAPSGTLSRVWWVPTGLSSQLPLHAAGNYRDQPFDSVLDRTMSSYALSVKSLIHGRVGPGPQAVKPSDRGVLISMKHTPGLPHGGDLDFAEDEVRMLKDMCAPLGLSSVTPKPFKDDVFETLKTCKVFHFAGHGNSDPTEPSKSCLLLEDWQTNPLTVGDFRDHHLRESPPFLGYLSACSTGANSVAKLADEGIHLINSLQLAGFRHVVGTLWEVSDRHCVDVAKVFYKTLQVEGLTDLGVCQALHKAIKQLRDGKLPEAEKSRWAFCLDDGGSSSFTGQQENFHWVPYVHFGS</sequence>
<dbReference type="EMBL" id="PXXK01000020">
    <property type="protein sequence ID" value="RFN54737.1"/>
    <property type="molecule type" value="Genomic_DNA"/>
</dbReference>
<dbReference type="InterPro" id="IPR011990">
    <property type="entry name" value="TPR-like_helical_dom_sf"/>
</dbReference>
<dbReference type="PANTHER" id="PTHR19959:SF119">
    <property type="entry name" value="FUNGAL LIPASE-LIKE DOMAIN-CONTAINING PROTEIN"/>
    <property type="match status" value="1"/>
</dbReference>
<evidence type="ECO:0000313" key="4">
    <source>
        <dbReference type="Proteomes" id="UP000265631"/>
    </source>
</evidence>
<dbReference type="STRING" id="2594813.A0A395N4C4"/>
<dbReference type="SUPFAM" id="SSF48452">
    <property type="entry name" value="TPR-like"/>
    <property type="match status" value="1"/>
</dbReference>
<comment type="caution">
    <text evidence="3">The sequence shown here is derived from an EMBL/GenBank/DDBJ whole genome shotgun (WGS) entry which is preliminary data.</text>
</comment>
<feature type="region of interest" description="Disordered" evidence="1">
    <location>
        <begin position="98"/>
        <end position="125"/>
    </location>
</feature>
<dbReference type="Proteomes" id="UP000265631">
    <property type="component" value="Unassembled WGS sequence"/>
</dbReference>
<protein>
    <recommendedName>
        <fullName evidence="2">CHAT domain-containing protein</fullName>
    </recommendedName>
</protein>
<dbReference type="PANTHER" id="PTHR19959">
    <property type="entry name" value="KINESIN LIGHT CHAIN"/>
    <property type="match status" value="1"/>
</dbReference>
<dbReference type="Gene3D" id="1.25.40.10">
    <property type="entry name" value="Tetratricopeptide repeat domain"/>
    <property type="match status" value="3"/>
</dbReference>
<evidence type="ECO:0000256" key="1">
    <source>
        <dbReference type="SAM" id="MobiDB-lite"/>
    </source>
</evidence>
<organism evidence="3 4">
    <name type="scientific">Fusarium flagelliforme</name>
    <dbReference type="NCBI Taxonomy" id="2675880"/>
    <lineage>
        <taxon>Eukaryota</taxon>
        <taxon>Fungi</taxon>
        <taxon>Dikarya</taxon>
        <taxon>Ascomycota</taxon>
        <taxon>Pezizomycotina</taxon>
        <taxon>Sordariomycetes</taxon>
        <taxon>Hypocreomycetidae</taxon>
        <taxon>Hypocreales</taxon>
        <taxon>Nectriaceae</taxon>
        <taxon>Fusarium</taxon>
        <taxon>Fusarium incarnatum-equiseti species complex</taxon>
    </lineage>
</organism>
<keyword evidence="4" id="KW-1185">Reference proteome</keyword>
<reference evidence="3 4" key="1">
    <citation type="journal article" date="2018" name="PLoS Pathog.">
        <title>Evolution of structural diversity of trichothecenes, a family of toxins produced by plant pathogenic and entomopathogenic fungi.</title>
        <authorList>
            <person name="Proctor R.H."/>
            <person name="McCormick S.P."/>
            <person name="Kim H.S."/>
            <person name="Cardoza R.E."/>
            <person name="Stanley A.M."/>
            <person name="Lindo L."/>
            <person name="Kelly A."/>
            <person name="Brown D.W."/>
            <person name="Lee T."/>
            <person name="Vaughan M.M."/>
            <person name="Alexander N.J."/>
            <person name="Busman M."/>
            <person name="Gutierrez S."/>
        </authorList>
    </citation>
    <scope>NUCLEOTIDE SEQUENCE [LARGE SCALE GENOMIC DNA]</scope>
    <source>
        <strain evidence="3 4">NRRL 13405</strain>
    </source>
</reference>